<evidence type="ECO:0000313" key="3">
    <source>
        <dbReference type="Proteomes" id="UP000249239"/>
    </source>
</evidence>
<comment type="caution">
    <text evidence="2">The sequence shown here is derived from an EMBL/GenBank/DDBJ whole genome shotgun (WGS) entry which is preliminary data.</text>
</comment>
<dbReference type="Proteomes" id="UP000249239">
    <property type="component" value="Unassembled WGS sequence"/>
</dbReference>
<feature type="transmembrane region" description="Helical" evidence="1">
    <location>
        <begin position="148"/>
        <end position="168"/>
    </location>
</feature>
<feature type="transmembrane region" description="Helical" evidence="1">
    <location>
        <begin position="43"/>
        <end position="60"/>
    </location>
</feature>
<feature type="transmembrane region" description="Helical" evidence="1">
    <location>
        <begin position="114"/>
        <end position="136"/>
    </location>
</feature>
<evidence type="ECO:0008006" key="4">
    <source>
        <dbReference type="Google" id="ProtNLM"/>
    </source>
</evidence>
<feature type="transmembrane region" description="Helical" evidence="1">
    <location>
        <begin position="18"/>
        <end position="36"/>
    </location>
</feature>
<dbReference type="RefSeq" id="WP_111444014.1">
    <property type="nucleotide sequence ID" value="NZ_QKZK01000002.1"/>
</dbReference>
<proteinExistence type="predicted"/>
<organism evidence="2 3">
    <name type="scientific">Breznakibacter xylanolyticus</name>
    <dbReference type="NCBI Taxonomy" id="990"/>
    <lineage>
        <taxon>Bacteria</taxon>
        <taxon>Pseudomonadati</taxon>
        <taxon>Bacteroidota</taxon>
        <taxon>Bacteroidia</taxon>
        <taxon>Marinilabiliales</taxon>
        <taxon>Marinilabiliaceae</taxon>
        <taxon>Breznakibacter</taxon>
    </lineage>
</organism>
<name>A0A2W7NUJ0_9BACT</name>
<accession>A0A2W7NUJ0</accession>
<evidence type="ECO:0000313" key="2">
    <source>
        <dbReference type="EMBL" id="PZX20274.1"/>
    </source>
</evidence>
<evidence type="ECO:0000256" key="1">
    <source>
        <dbReference type="SAM" id="Phobius"/>
    </source>
</evidence>
<protein>
    <recommendedName>
        <fullName evidence="4">ECF transporter S component</fullName>
    </recommendedName>
</protein>
<dbReference type="OrthoDB" id="1004635at2"/>
<keyword evidence="1" id="KW-0812">Transmembrane</keyword>
<sequence>MQSIAIQLNTLSYSQAKTYWVAAAFVLGNVLVPQLFHSIPKGGMIFLPIYFFTLVGAYKYGWKVGLLTAIASPLINSALFGMPVAAVLPIILVKSTLLALAAGYAATYFKRVSIFIMMLVVLSYQVVGTLAEWWMVGDFYVALQDFRLGIPGLLIQMVGGFLFVKYLIGKS</sequence>
<dbReference type="AlphaFoldDB" id="A0A2W7NUJ0"/>
<dbReference type="EMBL" id="QKZK01000002">
    <property type="protein sequence ID" value="PZX20274.1"/>
    <property type="molecule type" value="Genomic_DNA"/>
</dbReference>
<keyword evidence="3" id="KW-1185">Reference proteome</keyword>
<keyword evidence="1" id="KW-1133">Transmembrane helix</keyword>
<feature type="transmembrane region" description="Helical" evidence="1">
    <location>
        <begin position="80"/>
        <end position="102"/>
    </location>
</feature>
<keyword evidence="1" id="KW-0472">Membrane</keyword>
<reference evidence="2 3" key="1">
    <citation type="submission" date="2018-06" db="EMBL/GenBank/DDBJ databases">
        <title>Genomic Encyclopedia of Archaeal and Bacterial Type Strains, Phase II (KMG-II): from individual species to whole genera.</title>
        <authorList>
            <person name="Goeker M."/>
        </authorList>
    </citation>
    <scope>NUCLEOTIDE SEQUENCE [LARGE SCALE GENOMIC DNA]</scope>
    <source>
        <strain evidence="2 3">DSM 6779</strain>
    </source>
</reference>
<gene>
    <name evidence="2" type="ORF">LX69_00271</name>
</gene>